<dbReference type="Gene3D" id="3.40.50.150">
    <property type="entry name" value="Vaccinia Virus protein VP39"/>
    <property type="match status" value="1"/>
</dbReference>
<evidence type="ECO:0000256" key="3">
    <source>
        <dbReference type="ARBA" id="ARBA00022679"/>
    </source>
</evidence>
<proteinExistence type="inferred from homology"/>
<gene>
    <name evidence="5" type="ORF">SCP_0202860</name>
</gene>
<evidence type="ECO:0000313" key="5">
    <source>
        <dbReference type="EMBL" id="GBE79089.1"/>
    </source>
</evidence>
<dbReference type="InterPro" id="IPR029044">
    <property type="entry name" value="Nucleotide-diphossugar_trans"/>
</dbReference>
<dbReference type="Gene3D" id="3.90.550.10">
    <property type="entry name" value="Spore Coat Polysaccharide Biosynthesis Protein SpsA, Chain A"/>
    <property type="match status" value="1"/>
</dbReference>
<keyword evidence="6" id="KW-1185">Reference proteome</keyword>
<evidence type="ECO:0000256" key="2">
    <source>
        <dbReference type="ARBA" id="ARBA00022676"/>
    </source>
</evidence>
<dbReference type="AlphaFoldDB" id="A0A401GAB4"/>
<accession>A0A401GAB4</accession>
<dbReference type="SUPFAM" id="SSF53335">
    <property type="entry name" value="S-adenosyl-L-methionine-dependent methyltransferases"/>
    <property type="match status" value="1"/>
</dbReference>
<dbReference type="InterPro" id="IPR002495">
    <property type="entry name" value="Glyco_trans_8"/>
</dbReference>
<evidence type="ECO:0000256" key="1">
    <source>
        <dbReference type="ARBA" id="ARBA00006351"/>
    </source>
</evidence>
<keyword evidence="3 5" id="KW-0808">Transferase</keyword>
<evidence type="ECO:0000256" key="4">
    <source>
        <dbReference type="ARBA" id="ARBA00022723"/>
    </source>
</evidence>
<dbReference type="Pfam" id="PF13578">
    <property type="entry name" value="Methyltransf_24"/>
    <property type="match status" value="1"/>
</dbReference>
<dbReference type="PANTHER" id="PTHR13778">
    <property type="entry name" value="GLYCOSYLTRANSFERASE 8 DOMAIN-CONTAINING PROTEIN"/>
    <property type="match status" value="1"/>
</dbReference>
<dbReference type="InParanoid" id="A0A401GAB4"/>
<dbReference type="GeneID" id="38776006"/>
<dbReference type="GO" id="GO:0016757">
    <property type="term" value="F:glycosyltransferase activity"/>
    <property type="evidence" value="ECO:0007669"/>
    <property type="project" value="UniProtKB-KW"/>
</dbReference>
<sequence>MEGSLNSSSDNDSPQDEGLRFTPTQDWFSFNINTWRLLFPRVTSPTPRVLEIGSWEGRSAVFLLTELCAKGGDIVCVDHFDLMRTSAGRERYAKITHNLTLTRKPFRILDQFSFPALMTLLEEEMSAADPGFDWIYIDGSHEADDTFLDGELAWRLAKKGAIVIFDDYRWDKEPDDSIHHPKRGIDAFMTLHTGEYEVLSSSTQYQVVIQKSSDMRIGYLVTERVEQRLDDALGYGIHLALTVDSAYAAATAVAIRSAVVHTSGRMTIYVVDCGLTIKDREGIRVSAPQTPNVTIMFIDLPNRAFAAGGNSTWAKIDMISLLPVERVLYLDADVLVRGDLKRLWDVNLGGNALGAVVDLGFPMGHSDIQRAEYFNAGVLLMDLTKIRANIADLKELAGVMKESRFRDQDVLNIHFRGDWLPLELKWNAQGLGTYAELPSADRDTLDLSDLQCPSIVHFTGPVHPGIKHILNPYLQPYTAKPWGYAGAPGHPFQGEWWQVVEQTAWKGWRSTKFFRETCIGAKEKATQDALEQFEDIVKRETPME</sequence>
<comment type="caution">
    <text evidence="5">The sequence shown here is derived from an EMBL/GenBank/DDBJ whole genome shotgun (WGS) entry which is preliminary data.</text>
</comment>
<dbReference type="SUPFAM" id="SSF53448">
    <property type="entry name" value="Nucleotide-diphospho-sugar transferases"/>
    <property type="match status" value="1"/>
</dbReference>
<comment type="similarity">
    <text evidence="1">Belongs to the glycosyltransferase 8 family.</text>
</comment>
<dbReference type="Pfam" id="PF01501">
    <property type="entry name" value="Glyco_transf_8"/>
    <property type="match status" value="1"/>
</dbReference>
<organism evidence="5 6">
    <name type="scientific">Sparassis crispa</name>
    <dbReference type="NCBI Taxonomy" id="139825"/>
    <lineage>
        <taxon>Eukaryota</taxon>
        <taxon>Fungi</taxon>
        <taxon>Dikarya</taxon>
        <taxon>Basidiomycota</taxon>
        <taxon>Agaricomycotina</taxon>
        <taxon>Agaricomycetes</taxon>
        <taxon>Polyporales</taxon>
        <taxon>Sparassidaceae</taxon>
        <taxon>Sparassis</taxon>
    </lineage>
</organism>
<dbReference type="EMBL" id="BFAD01000002">
    <property type="protein sequence ID" value="GBE79089.1"/>
    <property type="molecule type" value="Genomic_DNA"/>
</dbReference>
<dbReference type="OrthoDB" id="2014201at2759"/>
<keyword evidence="2" id="KW-0328">Glycosyltransferase</keyword>
<evidence type="ECO:0000313" key="6">
    <source>
        <dbReference type="Proteomes" id="UP000287166"/>
    </source>
</evidence>
<dbReference type="RefSeq" id="XP_027610002.1">
    <property type="nucleotide sequence ID" value="XM_027754201.1"/>
</dbReference>
<dbReference type="GO" id="GO:0046872">
    <property type="term" value="F:metal ion binding"/>
    <property type="evidence" value="ECO:0007669"/>
    <property type="project" value="UniProtKB-KW"/>
</dbReference>
<name>A0A401GAB4_9APHY</name>
<dbReference type="InterPro" id="IPR029063">
    <property type="entry name" value="SAM-dependent_MTases_sf"/>
</dbReference>
<dbReference type="STRING" id="139825.A0A401GAB4"/>
<dbReference type="PANTHER" id="PTHR13778:SF47">
    <property type="entry name" value="LIPOPOLYSACCHARIDE 1,3-GALACTOSYLTRANSFERASE"/>
    <property type="match status" value="1"/>
</dbReference>
<protein>
    <submittedName>
        <fullName evidence="5">Glycosyltransferase family 8 protein</fullName>
    </submittedName>
</protein>
<reference evidence="5 6" key="1">
    <citation type="journal article" date="2018" name="Sci. Rep.">
        <title>Genome sequence of the cauliflower mushroom Sparassis crispa (Hanabiratake) and its association with beneficial usage.</title>
        <authorList>
            <person name="Kiyama R."/>
            <person name="Furutani Y."/>
            <person name="Kawaguchi K."/>
            <person name="Nakanishi T."/>
        </authorList>
    </citation>
    <scope>NUCLEOTIDE SEQUENCE [LARGE SCALE GENOMIC DNA]</scope>
</reference>
<dbReference type="Proteomes" id="UP000287166">
    <property type="component" value="Unassembled WGS sequence"/>
</dbReference>
<keyword evidence="4" id="KW-0479">Metal-binding</keyword>
<dbReference type="InterPro" id="IPR050748">
    <property type="entry name" value="Glycosyltrans_8_dom-fam"/>
</dbReference>